<proteinExistence type="predicted"/>
<protein>
    <submittedName>
        <fullName evidence="1">Uncharacterized protein</fullName>
    </submittedName>
</protein>
<evidence type="ECO:0000313" key="1">
    <source>
        <dbReference type="EMBL" id="KAI4299785.1"/>
    </source>
</evidence>
<evidence type="ECO:0000313" key="2">
    <source>
        <dbReference type="Proteomes" id="UP000828941"/>
    </source>
</evidence>
<gene>
    <name evidence="1" type="ORF">L6164_033211</name>
</gene>
<dbReference type="EMBL" id="CM039438">
    <property type="protein sequence ID" value="KAI4299785.1"/>
    <property type="molecule type" value="Genomic_DNA"/>
</dbReference>
<comment type="caution">
    <text evidence="1">The sequence shown here is derived from an EMBL/GenBank/DDBJ whole genome shotgun (WGS) entry which is preliminary data.</text>
</comment>
<accession>A0ACB9KR37</accession>
<organism evidence="1 2">
    <name type="scientific">Bauhinia variegata</name>
    <name type="common">Purple orchid tree</name>
    <name type="synonym">Phanera variegata</name>
    <dbReference type="NCBI Taxonomy" id="167791"/>
    <lineage>
        <taxon>Eukaryota</taxon>
        <taxon>Viridiplantae</taxon>
        <taxon>Streptophyta</taxon>
        <taxon>Embryophyta</taxon>
        <taxon>Tracheophyta</taxon>
        <taxon>Spermatophyta</taxon>
        <taxon>Magnoliopsida</taxon>
        <taxon>eudicotyledons</taxon>
        <taxon>Gunneridae</taxon>
        <taxon>Pentapetalae</taxon>
        <taxon>rosids</taxon>
        <taxon>fabids</taxon>
        <taxon>Fabales</taxon>
        <taxon>Fabaceae</taxon>
        <taxon>Cercidoideae</taxon>
        <taxon>Cercideae</taxon>
        <taxon>Bauhiniinae</taxon>
        <taxon>Bauhinia</taxon>
    </lineage>
</organism>
<keyword evidence="2" id="KW-1185">Reference proteome</keyword>
<name>A0ACB9KR37_BAUVA</name>
<dbReference type="Proteomes" id="UP000828941">
    <property type="component" value="Chromosome 13"/>
</dbReference>
<reference evidence="1 2" key="1">
    <citation type="journal article" date="2022" name="DNA Res.">
        <title>Chromosomal-level genome assembly of the orchid tree Bauhinia variegata (Leguminosae; Cercidoideae) supports the allotetraploid origin hypothesis of Bauhinia.</title>
        <authorList>
            <person name="Zhong Y."/>
            <person name="Chen Y."/>
            <person name="Zheng D."/>
            <person name="Pang J."/>
            <person name="Liu Y."/>
            <person name="Luo S."/>
            <person name="Meng S."/>
            <person name="Qian L."/>
            <person name="Wei D."/>
            <person name="Dai S."/>
            <person name="Zhou R."/>
        </authorList>
    </citation>
    <scope>NUCLEOTIDE SEQUENCE [LARGE SCALE GENOMIC DNA]</scope>
    <source>
        <strain evidence="1">BV-YZ2020</strain>
    </source>
</reference>
<sequence>MNKEKGNKIRWNTQNAFQPNMILSFSLFLSLFLFSASNHNSLFFFFFQRDNNKTIRKAFCSSKQNYSIFVFFFCFKNMGQCLCKQLPNYTSSKKHTQPTSI</sequence>